<evidence type="ECO:0000313" key="3">
    <source>
        <dbReference type="Proteomes" id="UP000019754"/>
    </source>
</evidence>
<dbReference type="OrthoDB" id="4427994at2"/>
<dbReference type="SUPFAM" id="SSF53448">
    <property type="entry name" value="Nucleotide-diphospho-sugar transferases"/>
    <property type="match status" value="1"/>
</dbReference>
<dbReference type="AlphaFoldDB" id="A0A022L4Y4"/>
<proteinExistence type="predicted"/>
<name>A0A022L4Y4_9MICO</name>
<dbReference type="RefSeq" id="WP_017824426.1">
    <property type="nucleotide sequence ID" value="NZ_KB403091.1"/>
</dbReference>
<dbReference type="Pfam" id="PF12804">
    <property type="entry name" value="NTP_transf_3"/>
    <property type="match status" value="1"/>
</dbReference>
<keyword evidence="3" id="KW-1185">Reference proteome</keyword>
<dbReference type="InterPro" id="IPR029044">
    <property type="entry name" value="Nucleotide-diphossugar_trans"/>
</dbReference>
<organism evidence="2 3">
    <name type="scientific">Brachybacterium muris UCD-AY4</name>
    <dbReference type="NCBI Taxonomy" id="1249481"/>
    <lineage>
        <taxon>Bacteria</taxon>
        <taxon>Bacillati</taxon>
        <taxon>Actinomycetota</taxon>
        <taxon>Actinomycetes</taxon>
        <taxon>Micrococcales</taxon>
        <taxon>Dermabacteraceae</taxon>
        <taxon>Brachybacterium</taxon>
    </lineage>
</organism>
<dbReference type="Gene3D" id="3.90.550.10">
    <property type="entry name" value="Spore Coat Polysaccharide Biosynthesis Protein SpsA, Chain A"/>
    <property type="match status" value="1"/>
</dbReference>
<dbReference type="Proteomes" id="UP000019754">
    <property type="component" value="Unassembled WGS sequence"/>
</dbReference>
<evidence type="ECO:0000313" key="2">
    <source>
        <dbReference type="EMBL" id="EYT51003.1"/>
    </source>
</evidence>
<dbReference type="GO" id="GO:0016779">
    <property type="term" value="F:nucleotidyltransferase activity"/>
    <property type="evidence" value="ECO:0007669"/>
    <property type="project" value="UniProtKB-ARBA"/>
</dbReference>
<protein>
    <recommendedName>
        <fullName evidence="1">MobA-like NTP transferase domain-containing protein</fullName>
    </recommendedName>
</protein>
<sequence>MSAASFDVSRPAAAPPVGLLLAAGAGRRLGRGPKALLLLRGVPLVEHVARALREGGCAEVVVVTGAGDERVGSVVDGMPWARTEQNPRWREGMGTSLRTGLAAIAPGRDVLVTPVDRPGMCAAEVARVLAAHRPGGITAAAHREASGGLRRGHPVLFDAAWTAAAAEAAHADVGARDLLRARRDHVQLVDCTDLDDGADLDLPEDLWRLDVRG</sequence>
<dbReference type="STRING" id="1249481.D641_0100570"/>
<dbReference type="PANTHER" id="PTHR43777">
    <property type="entry name" value="MOLYBDENUM COFACTOR CYTIDYLYLTRANSFERASE"/>
    <property type="match status" value="1"/>
</dbReference>
<dbReference type="HOGENOM" id="CLU_061980_2_2_11"/>
<comment type="caution">
    <text evidence="2">The sequence shown here is derived from an EMBL/GenBank/DDBJ whole genome shotgun (WGS) entry which is preliminary data.</text>
</comment>
<dbReference type="InterPro" id="IPR025877">
    <property type="entry name" value="MobA-like_NTP_Trfase"/>
</dbReference>
<gene>
    <name evidence="2" type="ORF">D641_0100570</name>
</gene>
<feature type="domain" description="MobA-like NTP transferase" evidence="1">
    <location>
        <begin position="18"/>
        <end position="184"/>
    </location>
</feature>
<dbReference type="CDD" id="cd04182">
    <property type="entry name" value="GT_2_like_f"/>
    <property type="match status" value="1"/>
</dbReference>
<evidence type="ECO:0000259" key="1">
    <source>
        <dbReference type="Pfam" id="PF12804"/>
    </source>
</evidence>
<reference evidence="2 3" key="1">
    <citation type="journal article" date="2013" name="Genome Announc.">
        <title>Draft genome sequence of an Actinobacterium, Brachybacterium muris strain UCD-AY4.</title>
        <authorList>
            <person name="Lo J.R."/>
            <person name="Lang J.M."/>
            <person name="Darling A.E."/>
            <person name="Eisen J.A."/>
            <person name="Coil D.A."/>
        </authorList>
    </citation>
    <scope>NUCLEOTIDE SEQUENCE [LARGE SCALE GENOMIC DNA]</scope>
    <source>
        <strain evidence="2 3">UCD-AY4</strain>
    </source>
</reference>
<dbReference type="PANTHER" id="PTHR43777:SF1">
    <property type="entry name" value="MOLYBDENUM COFACTOR CYTIDYLYLTRANSFERASE"/>
    <property type="match status" value="1"/>
</dbReference>
<dbReference type="EMBL" id="AORC01000002">
    <property type="protein sequence ID" value="EYT51003.1"/>
    <property type="molecule type" value="Genomic_DNA"/>
</dbReference>
<accession>A0A022L4Y4</accession>